<dbReference type="InterPro" id="IPR003728">
    <property type="entry name" value="Ribosome_maturation_RimP"/>
</dbReference>
<dbReference type="Gene3D" id="3.30.300.70">
    <property type="entry name" value="RimP-like superfamily, N-terminal"/>
    <property type="match status" value="1"/>
</dbReference>
<dbReference type="InterPro" id="IPR028998">
    <property type="entry name" value="RimP_C"/>
</dbReference>
<dbReference type="InterPro" id="IPR028989">
    <property type="entry name" value="RimP_N"/>
</dbReference>
<proteinExistence type="inferred from homology"/>
<sequence>MQESQLTELVEPILADHGLELDSLDVTPVGKRKLLRITVDGDGPAGRGPLLDDISAASARISKALDESTAVGQAPFTLEVTSRGVSKPLQEAKHYRRNLHRLVKLWLADREVTGRIMGVEGEAVTLDVKGQSREFALADVTKAVVQVEMNPPKEFRTGSDDNEDNDDTEEA</sequence>
<keyword evidence="2 3" id="KW-0690">Ribosome biogenesis</keyword>
<dbReference type="CDD" id="cd01734">
    <property type="entry name" value="YlxS_C"/>
    <property type="match status" value="1"/>
</dbReference>
<dbReference type="PANTHER" id="PTHR33867:SF1">
    <property type="entry name" value="RIBOSOME MATURATION FACTOR RIMP"/>
    <property type="match status" value="1"/>
</dbReference>
<dbReference type="PANTHER" id="PTHR33867">
    <property type="entry name" value="RIBOSOME MATURATION FACTOR RIMP"/>
    <property type="match status" value="1"/>
</dbReference>
<dbReference type="InterPro" id="IPR035956">
    <property type="entry name" value="RimP_N_sf"/>
</dbReference>
<feature type="domain" description="Ribosome maturation factor RimP C-terminal" evidence="6">
    <location>
        <begin position="89"/>
        <end position="148"/>
    </location>
</feature>
<dbReference type="Pfam" id="PF17384">
    <property type="entry name" value="DUF150_C"/>
    <property type="match status" value="1"/>
</dbReference>
<dbReference type="GO" id="GO:0006412">
    <property type="term" value="P:translation"/>
    <property type="evidence" value="ECO:0007669"/>
    <property type="project" value="TreeGrafter"/>
</dbReference>
<dbReference type="OrthoDB" id="9805006at2"/>
<dbReference type="GO" id="GO:0000028">
    <property type="term" value="P:ribosomal small subunit assembly"/>
    <property type="evidence" value="ECO:0007669"/>
    <property type="project" value="TreeGrafter"/>
</dbReference>
<dbReference type="AlphaFoldDB" id="A0A553K2R5"/>
<feature type="compositionally biased region" description="Acidic residues" evidence="4">
    <location>
        <begin position="160"/>
        <end position="171"/>
    </location>
</feature>
<accession>A0A553K2R5</accession>
<dbReference type="RefSeq" id="WP_143937870.1">
    <property type="nucleotide sequence ID" value="NZ_VKKG01000002.1"/>
</dbReference>
<evidence type="ECO:0000256" key="3">
    <source>
        <dbReference type="HAMAP-Rule" id="MF_01077"/>
    </source>
</evidence>
<feature type="domain" description="Ribosome maturation factor RimP N-terminal" evidence="5">
    <location>
        <begin position="9"/>
        <end position="85"/>
    </location>
</feature>
<dbReference type="InterPro" id="IPR036847">
    <property type="entry name" value="RimP_C_sf"/>
</dbReference>
<evidence type="ECO:0000256" key="1">
    <source>
        <dbReference type="ARBA" id="ARBA00022490"/>
    </source>
</evidence>
<dbReference type="HAMAP" id="MF_01077">
    <property type="entry name" value="RimP"/>
    <property type="match status" value="1"/>
</dbReference>
<dbReference type="NCBIfam" id="NF000930">
    <property type="entry name" value="PRK00092.2-2"/>
    <property type="match status" value="1"/>
</dbReference>
<evidence type="ECO:0000256" key="2">
    <source>
        <dbReference type="ARBA" id="ARBA00022517"/>
    </source>
</evidence>
<reference evidence="7 8" key="1">
    <citation type="submission" date="2019-07" db="EMBL/GenBank/DDBJ databases">
        <authorList>
            <person name="Zhou L.-Y."/>
        </authorList>
    </citation>
    <scope>NUCLEOTIDE SEQUENCE [LARGE SCALE GENOMIC DNA]</scope>
    <source>
        <strain evidence="7 8">YIM 101269</strain>
    </source>
</reference>
<evidence type="ECO:0000313" key="7">
    <source>
        <dbReference type="EMBL" id="TRY18978.1"/>
    </source>
</evidence>
<dbReference type="GO" id="GO:0005829">
    <property type="term" value="C:cytosol"/>
    <property type="evidence" value="ECO:0007669"/>
    <property type="project" value="TreeGrafter"/>
</dbReference>
<gene>
    <name evidence="3 7" type="primary">rimP</name>
    <name evidence="7" type="ORF">FOJ82_07710</name>
</gene>
<keyword evidence="1 3" id="KW-0963">Cytoplasm</keyword>
<name>A0A553K2R5_9ACTN</name>
<evidence type="ECO:0000259" key="5">
    <source>
        <dbReference type="Pfam" id="PF02576"/>
    </source>
</evidence>
<comment type="similarity">
    <text evidence="3">Belongs to the RimP family.</text>
</comment>
<organism evidence="7 8">
    <name type="scientific">Tessaracoccus rhinocerotis</name>
    <dbReference type="NCBI Taxonomy" id="1689449"/>
    <lineage>
        <taxon>Bacteria</taxon>
        <taxon>Bacillati</taxon>
        <taxon>Actinomycetota</taxon>
        <taxon>Actinomycetes</taxon>
        <taxon>Propionibacteriales</taxon>
        <taxon>Propionibacteriaceae</taxon>
        <taxon>Tessaracoccus</taxon>
    </lineage>
</organism>
<keyword evidence="8" id="KW-1185">Reference proteome</keyword>
<comment type="function">
    <text evidence="3">Required for maturation of 30S ribosomal subunits.</text>
</comment>
<comment type="caution">
    <text evidence="7">The sequence shown here is derived from an EMBL/GenBank/DDBJ whole genome shotgun (WGS) entry which is preliminary data.</text>
</comment>
<evidence type="ECO:0000256" key="4">
    <source>
        <dbReference type="SAM" id="MobiDB-lite"/>
    </source>
</evidence>
<dbReference type="Proteomes" id="UP000317638">
    <property type="component" value="Unassembled WGS sequence"/>
</dbReference>
<dbReference type="SUPFAM" id="SSF75420">
    <property type="entry name" value="YhbC-like, N-terminal domain"/>
    <property type="match status" value="1"/>
</dbReference>
<protein>
    <recommendedName>
        <fullName evidence="3">Ribosome maturation factor RimP</fullName>
    </recommendedName>
</protein>
<feature type="region of interest" description="Disordered" evidence="4">
    <location>
        <begin position="150"/>
        <end position="171"/>
    </location>
</feature>
<dbReference type="Pfam" id="PF02576">
    <property type="entry name" value="RimP_N"/>
    <property type="match status" value="1"/>
</dbReference>
<evidence type="ECO:0000313" key="8">
    <source>
        <dbReference type="Proteomes" id="UP000317638"/>
    </source>
</evidence>
<evidence type="ECO:0000259" key="6">
    <source>
        <dbReference type="Pfam" id="PF17384"/>
    </source>
</evidence>
<dbReference type="EMBL" id="VKKG01000002">
    <property type="protein sequence ID" value="TRY18978.1"/>
    <property type="molecule type" value="Genomic_DNA"/>
</dbReference>
<comment type="subcellular location">
    <subcellularLocation>
        <location evidence="3">Cytoplasm</location>
    </subcellularLocation>
</comment>
<dbReference type="SUPFAM" id="SSF74942">
    <property type="entry name" value="YhbC-like, C-terminal domain"/>
    <property type="match status" value="1"/>
</dbReference>